<dbReference type="KEGG" id="pbk:Back11_38410"/>
<dbReference type="InterPro" id="IPR038729">
    <property type="entry name" value="Rad50/SbcC_AAA"/>
</dbReference>
<dbReference type="AlphaFoldDB" id="A0A3G9IVJ8"/>
<dbReference type="OrthoDB" id="2481648at2"/>
<dbReference type="EMBL" id="AP019308">
    <property type="protein sequence ID" value="BBH22496.1"/>
    <property type="molecule type" value="Genomic_DNA"/>
</dbReference>
<dbReference type="Proteomes" id="UP000275368">
    <property type="component" value="Chromosome"/>
</dbReference>
<evidence type="ECO:0000259" key="1">
    <source>
        <dbReference type="Pfam" id="PF13476"/>
    </source>
</evidence>
<dbReference type="RefSeq" id="WP_125660700.1">
    <property type="nucleotide sequence ID" value="NZ_AP019308.1"/>
</dbReference>
<organism evidence="2 3">
    <name type="scientific">Paenibacillus baekrokdamisoli</name>
    <dbReference type="NCBI Taxonomy" id="1712516"/>
    <lineage>
        <taxon>Bacteria</taxon>
        <taxon>Bacillati</taxon>
        <taxon>Bacillota</taxon>
        <taxon>Bacilli</taxon>
        <taxon>Bacillales</taxon>
        <taxon>Paenibacillaceae</taxon>
        <taxon>Paenibacillus</taxon>
    </lineage>
</organism>
<reference evidence="2 3" key="1">
    <citation type="submission" date="2018-11" db="EMBL/GenBank/DDBJ databases">
        <title>Complete genome sequence of Paenibacillus baekrokdamisoli strain KCTC 33723.</title>
        <authorList>
            <person name="Kang S.W."/>
            <person name="Lee K.C."/>
            <person name="Kim K.K."/>
            <person name="Kim J.S."/>
            <person name="Kim D.S."/>
            <person name="Ko S.H."/>
            <person name="Yang S.H."/>
            <person name="Lee J.S."/>
        </authorList>
    </citation>
    <scope>NUCLEOTIDE SEQUENCE [LARGE SCALE GENOMIC DNA]</scope>
    <source>
        <strain evidence="2 3">KCTC 33723</strain>
    </source>
</reference>
<protein>
    <recommendedName>
        <fullName evidence="1">Rad50/SbcC-type AAA domain-containing protein</fullName>
    </recommendedName>
</protein>
<sequence length="1072" mass="125750">MIPWQMWFSGIRDYEGTKMDLSGQEEHVLITGPNGAGKSTITYCMGAVLYSSKVELEGLRSRNLAPDEIWKAHIRLLFKNEGHIRIDAPEFIEFALYILQEPGQPIKKEFVISSGDDIRAWEEVVRYTSGDRQYNFTGYKRDLQYKYKIDPDMFYLIWYQQEVNQFAVMHPEERFRIFAEMHGIDQVQRNWEESIEKLKETQETLRVAENNVAYKKQGLKMKKSDLDRYEDNQRRLLEGGKLYASSLLHLEDYYKREQEQLSSQLEQLELDKEQQQDHIVGIKEGAAEVGEQLIDLLLRINLLKAEHSQYEEQLQALDAEMGGIKKVVAQLGLELQDVSKEKERITRTEEEVKQQLAHVTSQMTDTAEREAKLKLDIERDETESENLSRGISRLEAAIEQDKVKEIEHQERLRQYMSSHYVQEELERLDKSISMAKDDRLKNMNSMSELEEELARLDDEHDWSRRQMDSLAYFNGRGIRAYALRELVELSESAHLKLEERFNSIKYTIFFDGYMVAAPNDLYHVPLRKVVPDRSVTELKSLQLRVKGGLNEEEEFPHAVKALWWVEQFFKDGDLRIENGMLIDSMGIRGSQEKKRYILSTRALIARKEEIGKSIYELSLKIQRGEESIRQATKKLQELNSIIQLVREAEAFMTREHERVSIVNKYAEEVDKRTELLEQIRKLRQDQTELIKKQVKLEHEHNELHGEAEFYVRLGQQKEKYEALTAKQCHLQNLDDQHKELQHDYENIEEQLDKLENEKRKKQRKLLEIQDQQESEVRKFSLIASQLKSRSESLDTVNREKRGVIQELEEFKRLASHIYNEVLSDDDKQPLNSLQFPSLPQVRSNLETGKVKFDHARHETGIDPAAPENYKVVEEEYNRLQDEYKRTSLLFEQDQERTGQLKDQLETTINMRVLEIQQRFKSYMSLFQFEGEIEWDQFEDRRGRTHFNLFIKARKEGHRGTLEDVSVKARGGKVGKGVSGGEESLSSLLFALALLQNLQTAPGFIVLDEFDSALDEQRKLKVFDLYGRELQRKLIILTPKSHENSYLDRFSKAYIVYHDPTVPCSKVTGLVRK</sequence>
<dbReference type="Pfam" id="PF13476">
    <property type="entry name" value="AAA_23"/>
    <property type="match status" value="1"/>
</dbReference>
<dbReference type="SUPFAM" id="SSF52540">
    <property type="entry name" value="P-loop containing nucleoside triphosphate hydrolases"/>
    <property type="match status" value="2"/>
</dbReference>
<dbReference type="GO" id="GO:0006302">
    <property type="term" value="P:double-strand break repair"/>
    <property type="evidence" value="ECO:0007669"/>
    <property type="project" value="InterPro"/>
</dbReference>
<gene>
    <name evidence="2" type="ORF">Back11_38410</name>
</gene>
<name>A0A3G9IVJ8_9BACL</name>
<dbReference type="PANTHER" id="PTHR43977">
    <property type="entry name" value="STRUCTURAL MAINTENANCE OF CHROMOSOMES PROTEIN 3"/>
    <property type="match status" value="1"/>
</dbReference>
<dbReference type="GO" id="GO:0016887">
    <property type="term" value="F:ATP hydrolysis activity"/>
    <property type="evidence" value="ECO:0007669"/>
    <property type="project" value="InterPro"/>
</dbReference>
<feature type="domain" description="Rad50/SbcC-type AAA" evidence="1">
    <location>
        <begin position="10"/>
        <end position="269"/>
    </location>
</feature>
<evidence type="ECO:0000313" key="3">
    <source>
        <dbReference type="Proteomes" id="UP000275368"/>
    </source>
</evidence>
<dbReference type="Gene3D" id="3.40.50.300">
    <property type="entry name" value="P-loop containing nucleotide triphosphate hydrolases"/>
    <property type="match status" value="2"/>
</dbReference>
<evidence type="ECO:0000313" key="2">
    <source>
        <dbReference type="EMBL" id="BBH22496.1"/>
    </source>
</evidence>
<dbReference type="InterPro" id="IPR027417">
    <property type="entry name" value="P-loop_NTPase"/>
</dbReference>
<accession>A0A3G9IVJ8</accession>
<proteinExistence type="predicted"/>
<keyword evidence="3" id="KW-1185">Reference proteome</keyword>